<evidence type="ECO:0000259" key="1">
    <source>
        <dbReference type="Pfam" id="PF00294"/>
    </source>
</evidence>
<accession>A0A0H2RUZ0</accession>
<organism evidence="2 3">
    <name type="scientific">Schizopora paradoxa</name>
    <dbReference type="NCBI Taxonomy" id="27342"/>
    <lineage>
        <taxon>Eukaryota</taxon>
        <taxon>Fungi</taxon>
        <taxon>Dikarya</taxon>
        <taxon>Basidiomycota</taxon>
        <taxon>Agaricomycotina</taxon>
        <taxon>Agaricomycetes</taxon>
        <taxon>Hymenochaetales</taxon>
        <taxon>Schizoporaceae</taxon>
        <taxon>Schizopora</taxon>
    </lineage>
</organism>
<dbReference type="SUPFAM" id="SSF53613">
    <property type="entry name" value="Ribokinase-like"/>
    <property type="match status" value="1"/>
</dbReference>
<dbReference type="OrthoDB" id="497927at2759"/>
<feature type="domain" description="Carbohydrate kinase PfkB" evidence="1">
    <location>
        <begin position="110"/>
        <end position="244"/>
    </location>
</feature>
<dbReference type="AlphaFoldDB" id="A0A0H2RUZ0"/>
<dbReference type="EMBL" id="KQ085926">
    <property type="protein sequence ID" value="KLO15659.1"/>
    <property type="molecule type" value="Genomic_DNA"/>
</dbReference>
<evidence type="ECO:0000313" key="2">
    <source>
        <dbReference type="EMBL" id="KLO15659.1"/>
    </source>
</evidence>
<protein>
    <submittedName>
        <fullName evidence="2">Ribokinase-like protein</fullName>
    </submittedName>
</protein>
<dbReference type="InterPro" id="IPR011611">
    <property type="entry name" value="PfkB_dom"/>
</dbReference>
<dbReference type="Proteomes" id="UP000053477">
    <property type="component" value="Unassembled WGS sequence"/>
</dbReference>
<sequence length="283" mass="31514">MIIDRGHDFPTDIQSALQHYGSDMWLFRDNPDAVTTRAVNIYQGDHRGFQYLTPRRRITPNDLTGTKFDRPSNVHFICSPTRAQSIVNEIQSVPEWHPVTIFEPIPDRCVPAELPSLLEVLPHIDILSPNAEEALSLLSISDLPSKEVIEEACMRFLNYGVGPNGRGHVIIRSGELGALVACREKPAKWIDAFWTNEDASKVVDVTGAGNSFLGGLSAGLYYTNDVYEATFFASVSASFTIEQLSLPKLTSKATSVDQEQWNGDVPSARLKQLKARCHWHASY</sequence>
<reference evidence="2 3" key="1">
    <citation type="submission" date="2015-04" db="EMBL/GenBank/DDBJ databases">
        <title>Complete genome sequence of Schizopora paradoxa KUC8140, a cosmopolitan wood degrader in East Asia.</title>
        <authorList>
            <consortium name="DOE Joint Genome Institute"/>
            <person name="Min B."/>
            <person name="Park H."/>
            <person name="Jang Y."/>
            <person name="Kim J.-J."/>
            <person name="Kim K.H."/>
            <person name="Pangilinan J."/>
            <person name="Lipzen A."/>
            <person name="Riley R."/>
            <person name="Grigoriev I.V."/>
            <person name="Spatafora J.W."/>
            <person name="Choi I.-G."/>
        </authorList>
    </citation>
    <scope>NUCLEOTIDE SEQUENCE [LARGE SCALE GENOMIC DNA]</scope>
    <source>
        <strain evidence="2 3">KUC8140</strain>
    </source>
</reference>
<evidence type="ECO:0000313" key="3">
    <source>
        <dbReference type="Proteomes" id="UP000053477"/>
    </source>
</evidence>
<dbReference type="FunCoup" id="A0A0H2RUZ0">
    <property type="interactions" value="1"/>
</dbReference>
<dbReference type="STRING" id="27342.A0A0H2RUZ0"/>
<proteinExistence type="predicted"/>
<dbReference type="Pfam" id="PF00294">
    <property type="entry name" value="PfkB"/>
    <property type="match status" value="1"/>
</dbReference>
<gene>
    <name evidence="2" type="ORF">SCHPADRAFT_927034</name>
</gene>
<dbReference type="Gene3D" id="3.40.1190.20">
    <property type="match status" value="1"/>
</dbReference>
<keyword evidence="3" id="KW-1185">Reference proteome</keyword>
<dbReference type="InterPro" id="IPR029056">
    <property type="entry name" value="Ribokinase-like"/>
</dbReference>
<dbReference type="PANTHER" id="PTHR47098:SF2">
    <property type="entry name" value="PROTEIN MAK32"/>
    <property type="match status" value="1"/>
</dbReference>
<dbReference type="GO" id="GO:0016301">
    <property type="term" value="F:kinase activity"/>
    <property type="evidence" value="ECO:0007669"/>
    <property type="project" value="UniProtKB-KW"/>
</dbReference>
<keyword evidence="2" id="KW-0418">Kinase</keyword>
<dbReference type="InParanoid" id="A0A0H2RUZ0"/>
<name>A0A0H2RUZ0_9AGAM</name>
<dbReference type="PANTHER" id="PTHR47098">
    <property type="entry name" value="PROTEIN MAK32"/>
    <property type="match status" value="1"/>
</dbReference>
<keyword evidence="2" id="KW-0808">Transferase</keyword>